<dbReference type="SUPFAM" id="SSF52540">
    <property type="entry name" value="P-loop containing nucleoside triphosphate hydrolases"/>
    <property type="match status" value="1"/>
</dbReference>
<dbReference type="Gene3D" id="3.40.50.300">
    <property type="entry name" value="P-loop containing nucleotide triphosphate hydrolases"/>
    <property type="match status" value="1"/>
</dbReference>
<gene>
    <name evidence="2" type="ORF">DFP88_10556</name>
</gene>
<reference evidence="2 3" key="1">
    <citation type="submission" date="2018-06" db="EMBL/GenBank/DDBJ databases">
        <title>Genomic Encyclopedia of Type Strains, Phase III (KMG-III): the genomes of soil and plant-associated and newly described type strains.</title>
        <authorList>
            <person name="Whitman W."/>
        </authorList>
    </citation>
    <scope>NUCLEOTIDE SEQUENCE [LARGE SCALE GENOMIC DNA]</scope>
    <source>
        <strain evidence="2 3">CECT 9025</strain>
    </source>
</reference>
<evidence type="ECO:0000259" key="1">
    <source>
        <dbReference type="SMART" id="SM00382"/>
    </source>
</evidence>
<dbReference type="RefSeq" id="WP_245904825.1">
    <property type="nucleotide sequence ID" value="NZ_QJTE01000005.1"/>
</dbReference>
<accession>A0A318SNE4</accession>
<dbReference type="InterPro" id="IPR049945">
    <property type="entry name" value="AAA_22"/>
</dbReference>
<evidence type="ECO:0000313" key="2">
    <source>
        <dbReference type="EMBL" id="PYE82216.1"/>
    </source>
</evidence>
<keyword evidence="3" id="KW-1185">Reference proteome</keyword>
<dbReference type="Proteomes" id="UP000248311">
    <property type="component" value="Unassembled WGS sequence"/>
</dbReference>
<comment type="caution">
    <text evidence="2">The sequence shown here is derived from an EMBL/GenBank/DDBJ whole genome shotgun (WGS) entry which is preliminary data.</text>
</comment>
<sequence>MNIYTDHFGLTERPFTLVPDPDFLFWSEHHLRAFAMLEYGLMTRAPITLITGEVGAGKTTLLHHVLRSLEEDVTVGLVSNAHGDRGELLRWVLLALDQPPAQGATYVELFGQLQSFLIEEYAEGRRVLIVFDEAQNLSRESLEELRMFTNINSGKDELLQLVLVGQPELREIIGRADLSQFAQRVASSFHLGPMSPEMVRAYIDRRLEVAGAGYRIFDDEAAALIHEATGGVPRLVNQLCDLSLVYAFSAEREDVDGALVRQVLDDGVFFAGRTASKAPVLVLSRDQKKSD</sequence>
<protein>
    <submittedName>
        <fullName evidence="2">Type II secretion system protein A</fullName>
    </submittedName>
</protein>
<dbReference type="AlphaFoldDB" id="A0A318SNE4"/>
<dbReference type="GO" id="GO:0016887">
    <property type="term" value="F:ATP hydrolysis activity"/>
    <property type="evidence" value="ECO:0007669"/>
    <property type="project" value="InterPro"/>
</dbReference>
<feature type="domain" description="AAA+ ATPase" evidence="1">
    <location>
        <begin position="44"/>
        <end position="186"/>
    </location>
</feature>
<evidence type="ECO:0000313" key="3">
    <source>
        <dbReference type="Proteomes" id="UP000248311"/>
    </source>
</evidence>
<organism evidence="2 3">
    <name type="scientific">Pseudoroseicyclus aestuarii</name>
    <dbReference type="NCBI Taxonomy" id="1795041"/>
    <lineage>
        <taxon>Bacteria</taxon>
        <taxon>Pseudomonadati</taxon>
        <taxon>Pseudomonadota</taxon>
        <taxon>Alphaproteobacteria</taxon>
        <taxon>Rhodobacterales</taxon>
        <taxon>Paracoccaceae</taxon>
        <taxon>Pseudoroseicyclus</taxon>
    </lineage>
</organism>
<dbReference type="Pfam" id="PF13401">
    <property type="entry name" value="AAA_22"/>
    <property type="match status" value="1"/>
</dbReference>
<dbReference type="PANTHER" id="PTHR35894:SF1">
    <property type="entry name" value="PHOSPHORIBULOKINASE _ URIDINE KINASE FAMILY"/>
    <property type="match status" value="1"/>
</dbReference>
<dbReference type="EMBL" id="QJTE01000005">
    <property type="protein sequence ID" value="PYE82216.1"/>
    <property type="molecule type" value="Genomic_DNA"/>
</dbReference>
<dbReference type="InterPro" id="IPR003593">
    <property type="entry name" value="AAA+_ATPase"/>
</dbReference>
<dbReference type="InterPro" id="IPR052026">
    <property type="entry name" value="ExeA_AAA_ATPase_DNA-bind"/>
</dbReference>
<proteinExistence type="predicted"/>
<name>A0A318SNE4_9RHOB</name>
<dbReference type="SMART" id="SM00382">
    <property type="entry name" value="AAA"/>
    <property type="match status" value="1"/>
</dbReference>
<dbReference type="InterPro" id="IPR027417">
    <property type="entry name" value="P-loop_NTPase"/>
</dbReference>
<dbReference type="PANTHER" id="PTHR35894">
    <property type="entry name" value="GENERAL SECRETION PATHWAY PROTEIN A-RELATED"/>
    <property type="match status" value="1"/>
</dbReference>